<evidence type="ECO:0000313" key="3">
    <source>
        <dbReference type="Proteomes" id="UP001344632"/>
    </source>
</evidence>
<protein>
    <submittedName>
        <fullName evidence="2">GNAT family N-acetyltransferase</fullName>
    </submittedName>
</protein>
<dbReference type="SUPFAM" id="SSF55729">
    <property type="entry name" value="Acyl-CoA N-acyltransferases (Nat)"/>
    <property type="match status" value="1"/>
</dbReference>
<dbReference type="Pfam" id="PF13302">
    <property type="entry name" value="Acetyltransf_3"/>
    <property type="match status" value="1"/>
</dbReference>
<reference evidence="2 3" key="1">
    <citation type="submission" date="2023-03" db="EMBL/GenBank/DDBJ databases">
        <title>Bacillus Genome Sequencing.</title>
        <authorList>
            <person name="Dunlap C."/>
        </authorList>
    </citation>
    <scope>NUCLEOTIDE SEQUENCE [LARGE SCALE GENOMIC DNA]</scope>
    <source>
        <strain evidence="2 3">BD-525</strain>
    </source>
</reference>
<dbReference type="InterPro" id="IPR000182">
    <property type="entry name" value="GNAT_dom"/>
</dbReference>
<dbReference type="Proteomes" id="UP001344632">
    <property type="component" value="Unassembled WGS sequence"/>
</dbReference>
<name>A0ABU6GIC5_9BACL</name>
<keyword evidence="3" id="KW-1185">Reference proteome</keyword>
<feature type="domain" description="N-acetyltransferase" evidence="1">
    <location>
        <begin position="8"/>
        <end position="163"/>
    </location>
</feature>
<dbReference type="PANTHER" id="PTHR43792">
    <property type="entry name" value="GNAT FAMILY, PUTATIVE (AFU_ORTHOLOGUE AFUA_3G00765)-RELATED-RELATED"/>
    <property type="match status" value="1"/>
</dbReference>
<dbReference type="InterPro" id="IPR051531">
    <property type="entry name" value="N-acetyltransferase"/>
</dbReference>
<dbReference type="InterPro" id="IPR016181">
    <property type="entry name" value="Acyl_CoA_acyltransferase"/>
</dbReference>
<dbReference type="Gene3D" id="3.40.630.30">
    <property type="match status" value="1"/>
</dbReference>
<dbReference type="PANTHER" id="PTHR43792:SF1">
    <property type="entry name" value="N-ACETYLTRANSFERASE DOMAIN-CONTAINING PROTEIN"/>
    <property type="match status" value="1"/>
</dbReference>
<dbReference type="RefSeq" id="WP_326085066.1">
    <property type="nucleotide sequence ID" value="NZ_JARLKZ010000002.1"/>
</dbReference>
<evidence type="ECO:0000313" key="2">
    <source>
        <dbReference type="EMBL" id="MEC0238465.1"/>
    </source>
</evidence>
<sequence length="171" mass="19826">MLLETSRLLIRPFVTSDLTEFEKLLDIPEVPGWQMQKSNSEGFLNWHIANYSHMDIINGIVCFGIFDKLHRNVVGAVGAGEHDDLHEPEICYNLLPEARGKGYAIEAAMAVTEWAMANYKMDYIIGTATVDNIPSQRVLENCNYQFIDERILLIHITNEKHKIKYYRFYRE</sequence>
<proteinExistence type="predicted"/>
<accession>A0ABU6GIC5</accession>
<gene>
    <name evidence="2" type="ORF">P4H66_01085</name>
</gene>
<dbReference type="EMBL" id="JARLKZ010000002">
    <property type="protein sequence ID" value="MEC0238465.1"/>
    <property type="molecule type" value="Genomic_DNA"/>
</dbReference>
<organism evidence="2 3">
    <name type="scientific">Paenibacillus dokdonensis</name>
    <dbReference type="NCBI Taxonomy" id="2567944"/>
    <lineage>
        <taxon>Bacteria</taxon>
        <taxon>Bacillati</taxon>
        <taxon>Bacillota</taxon>
        <taxon>Bacilli</taxon>
        <taxon>Bacillales</taxon>
        <taxon>Paenibacillaceae</taxon>
        <taxon>Paenibacillus</taxon>
    </lineage>
</organism>
<dbReference type="PROSITE" id="PS51186">
    <property type="entry name" value="GNAT"/>
    <property type="match status" value="1"/>
</dbReference>
<evidence type="ECO:0000259" key="1">
    <source>
        <dbReference type="PROSITE" id="PS51186"/>
    </source>
</evidence>
<comment type="caution">
    <text evidence="2">The sequence shown here is derived from an EMBL/GenBank/DDBJ whole genome shotgun (WGS) entry which is preliminary data.</text>
</comment>